<dbReference type="AlphaFoldDB" id="A0A138ZWD3"/>
<gene>
    <name evidence="3" type="ORF">M427DRAFT_495276</name>
</gene>
<evidence type="ECO:0000256" key="2">
    <source>
        <dbReference type="SAM" id="SignalP"/>
    </source>
</evidence>
<keyword evidence="1" id="KW-1133">Transmembrane helix</keyword>
<reference evidence="3 4" key="1">
    <citation type="journal article" date="2015" name="Genome Biol. Evol.">
        <title>Phylogenomic analyses indicate that early fungi evolved digesting cell walls of algal ancestors of land plants.</title>
        <authorList>
            <person name="Chang Y."/>
            <person name="Wang S."/>
            <person name="Sekimoto S."/>
            <person name="Aerts A.L."/>
            <person name="Choi C."/>
            <person name="Clum A."/>
            <person name="LaButti K.M."/>
            <person name="Lindquist E.A."/>
            <person name="Yee Ngan C."/>
            <person name="Ohm R.A."/>
            <person name="Salamov A.A."/>
            <person name="Grigoriev I.V."/>
            <person name="Spatafora J.W."/>
            <person name="Berbee M.L."/>
        </authorList>
    </citation>
    <scope>NUCLEOTIDE SEQUENCE [LARGE SCALE GENOMIC DNA]</scope>
    <source>
        <strain evidence="3 4">JEL478</strain>
    </source>
</reference>
<organism evidence="3 4">
    <name type="scientific">Gonapodya prolifera (strain JEL478)</name>
    <name type="common">Monoblepharis prolifera</name>
    <dbReference type="NCBI Taxonomy" id="1344416"/>
    <lineage>
        <taxon>Eukaryota</taxon>
        <taxon>Fungi</taxon>
        <taxon>Fungi incertae sedis</taxon>
        <taxon>Chytridiomycota</taxon>
        <taxon>Chytridiomycota incertae sedis</taxon>
        <taxon>Monoblepharidomycetes</taxon>
        <taxon>Monoblepharidales</taxon>
        <taxon>Gonapodyaceae</taxon>
        <taxon>Gonapodya</taxon>
    </lineage>
</organism>
<feature type="transmembrane region" description="Helical" evidence="1">
    <location>
        <begin position="136"/>
        <end position="160"/>
    </location>
</feature>
<evidence type="ECO:0008006" key="5">
    <source>
        <dbReference type="Google" id="ProtNLM"/>
    </source>
</evidence>
<keyword evidence="1" id="KW-0812">Transmembrane</keyword>
<evidence type="ECO:0000256" key="1">
    <source>
        <dbReference type="SAM" id="Phobius"/>
    </source>
</evidence>
<feature type="signal peptide" evidence="2">
    <location>
        <begin position="1"/>
        <end position="18"/>
    </location>
</feature>
<keyword evidence="2" id="KW-0732">Signal</keyword>
<keyword evidence="1" id="KW-0472">Membrane</keyword>
<feature type="transmembrane region" description="Helical" evidence="1">
    <location>
        <begin position="57"/>
        <end position="77"/>
    </location>
</feature>
<name>A0A138ZWD3_GONPJ</name>
<evidence type="ECO:0000313" key="4">
    <source>
        <dbReference type="Proteomes" id="UP000070544"/>
    </source>
</evidence>
<sequence length="408" mass="46142">MNSAVSTLRLVCSWGSLGLIVYQHVTEWATAFNLRDVLKGEGLLDAEDVLANPNLEMYALVIAAFDLALYLGLAWLFQSAIRNFFLEKPEGRTSTPTLSTLLQHPLAISIRQSVMNGYLNPIIGPITDFAVPILKYVYVGTTSALSVTLSHALGLFNIPVSVVQGMYEIGTASLLSLMDFFVNLPLEIYAISILVLIAGAGGRYLRDLRFQKEVSQLAEGIRAEMRVTLGRMDGMVPFDPETAVRVHLVLDRERYVDGYSNQHGKYVIRDQRTIDAIVKRCKEFFTEANGFTAEYYSVGGKSHRFYTHQPRLRPPSRVRGLDPAEILVFDTADQVLKPYRDHRAYFEGIDVSFLKDSNFSGKYLESVTKDYRESYVEKKRENPNGFNVKDFQKEFIKTLPQSVMERFI</sequence>
<protein>
    <recommendedName>
        <fullName evidence="5">RGS domain-containing protein</fullName>
    </recommendedName>
</protein>
<accession>A0A138ZWD3</accession>
<feature type="chain" id="PRO_5007295768" description="RGS domain-containing protein" evidence="2">
    <location>
        <begin position="19"/>
        <end position="408"/>
    </location>
</feature>
<keyword evidence="4" id="KW-1185">Reference proteome</keyword>
<feature type="transmembrane region" description="Helical" evidence="1">
    <location>
        <begin position="180"/>
        <end position="202"/>
    </location>
</feature>
<dbReference type="Proteomes" id="UP000070544">
    <property type="component" value="Unassembled WGS sequence"/>
</dbReference>
<evidence type="ECO:0000313" key="3">
    <source>
        <dbReference type="EMBL" id="KXS08822.1"/>
    </source>
</evidence>
<dbReference type="EMBL" id="KQ965960">
    <property type="protein sequence ID" value="KXS08822.1"/>
    <property type="molecule type" value="Genomic_DNA"/>
</dbReference>
<proteinExistence type="predicted"/>